<accession>A0A061S5Q5</accession>
<gene>
    <name evidence="2" type="ORF">TSPGSL018_15355</name>
</gene>
<protein>
    <submittedName>
        <fullName evidence="2">Uncharacterized protein</fullName>
    </submittedName>
</protein>
<name>A0A061S5Q5_9CHLO</name>
<dbReference type="EMBL" id="GBEZ01007083">
    <property type="protein sequence ID" value="JAC78349.1"/>
    <property type="molecule type" value="Transcribed_RNA"/>
</dbReference>
<feature type="region of interest" description="Disordered" evidence="1">
    <location>
        <begin position="1"/>
        <end position="20"/>
    </location>
</feature>
<dbReference type="AlphaFoldDB" id="A0A061S5Q5"/>
<evidence type="ECO:0000313" key="2">
    <source>
        <dbReference type="EMBL" id="JAC78349.1"/>
    </source>
</evidence>
<evidence type="ECO:0000256" key="1">
    <source>
        <dbReference type="SAM" id="MobiDB-lite"/>
    </source>
</evidence>
<feature type="region of interest" description="Disordered" evidence="1">
    <location>
        <begin position="38"/>
        <end position="94"/>
    </location>
</feature>
<sequence length="94" mass="10000">MRRHRPIILTERTSSCPLHDPPLEQFIANAALPGFPRMGIAPRHAAAPSPPPDGALGAGGDSPGELFLSRTPEHHFRRAAGTHSRPTASGRLPS</sequence>
<reference evidence="2" key="1">
    <citation type="submission" date="2014-05" db="EMBL/GenBank/DDBJ databases">
        <title>The transcriptome of the halophilic microalga Tetraselmis sp. GSL018 isolated from the Great Salt Lake, Utah.</title>
        <authorList>
            <person name="Jinkerson R.E."/>
            <person name="D'Adamo S."/>
            <person name="Posewitz M.C."/>
        </authorList>
    </citation>
    <scope>NUCLEOTIDE SEQUENCE</scope>
    <source>
        <strain evidence="2">GSL018</strain>
    </source>
</reference>
<proteinExistence type="predicted"/>
<organism evidence="2">
    <name type="scientific">Tetraselmis sp. GSL018</name>
    <dbReference type="NCBI Taxonomy" id="582737"/>
    <lineage>
        <taxon>Eukaryota</taxon>
        <taxon>Viridiplantae</taxon>
        <taxon>Chlorophyta</taxon>
        <taxon>core chlorophytes</taxon>
        <taxon>Chlorodendrophyceae</taxon>
        <taxon>Chlorodendrales</taxon>
        <taxon>Chlorodendraceae</taxon>
        <taxon>Tetraselmis</taxon>
    </lineage>
</organism>